<dbReference type="SUPFAM" id="SSF103473">
    <property type="entry name" value="MFS general substrate transporter"/>
    <property type="match status" value="1"/>
</dbReference>
<protein>
    <recommendedName>
        <fullName evidence="8">Major facilitator superfamily (MFS) profile domain-containing protein</fullName>
    </recommendedName>
</protein>
<evidence type="ECO:0000256" key="1">
    <source>
        <dbReference type="ARBA" id="ARBA00004141"/>
    </source>
</evidence>
<feature type="transmembrane region" description="Helical" evidence="7">
    <location>
        <begin position="214"/>
        <end position="233"/>
    </location>
</feature>
<feature type="transmembrane region" description="Helical" evidence="7">
    <location>
        <begin position="388"/>
        <end position="406"/>
    </location>
</feature>
<dbReference type="GO" id="GO:0016020">
    <property type="term" value="C:membrane"/>
    <property type="evidence" value="ECO:0007669"/>
    <property type="project" value="UniProtKB-SubCell"/>
</dbReference>
<evidence type="ECO:0000256" key="2">
    <source>
        <dbReference type="ARBA" id="ARBA00008335"/>
    </source>
</evidence>
<dbReference type="InterPro" id="IPR036259">
    <property type="entry name" value="MFS_trans_sf"/>
</dbReference>
<feature type="transmembrane region" description="Helical" evidence="7">
    <location>
        <begin position="117"/>
        <end position="137"/>
    </location>
</feature>
<accession>A0ABD1E7Z3</accession>
<feature type="transmembrane region" description="Helical" evidence="7">
    <location>
        <begin position="442"/>
        <end position="465"/>
    </location>
</feature>
<organism evidence="9 10">
    <name type="scientific">Hypothenemus hampei</name>
    <name type="common">Coffee berry borer</name>
    <dbReference type="NCBI Taxonomy" id="57062"/>
    <lineage>
        <taxon>Eukaryota</taxon>
        <taxon>Metazoa</taxon>
        <taxon>Ecdysozoa</taxon>
        <taxon>Arthropoda</taxon>
        <taxon>Hexapoda</taxon>
        <taxon>Insecta</taxon>
        <taxon>Pterygota</taxon>
        <taxon>Neoptera</taxon>
        <taxon>Endopterygota</taxon>
        <taxon>Coleoptera</taxon>
        <taxon>Polyphaga</taxon>
        <taxon>Cucujiformia</taxon>
        <taxon>Curculionidae</taxon>
        <taxon>Scolytinae</taxon>
        <taxon>Hypothenemus</taxon>
    </lineage>
</organism>
<keyword evidence="10" id="KW-1185">Reference proteome</keyword>
<evidence type="ECO:0000256" key="6">
    <source>
        <dbReference type="ARBA" id="ARBA00023136"/>
    </source>
</evidence>
<keyword evidence="3" id="KW-0813">Transport</keyword>
<dbReference type="Pfam" id="PF00083">
    <property type="entry name" value="Sugar_tr"/>
    <property type="match status" value="1"/>
</dbReference>
<keyword evidence="5 7" id="KW-1133">Transmembrane helix</keyword>
<dbReference type="Gene3D" id="1.20.1250.20">
    <property type="entry name" value="MFS general substrate transporter like domains"/>
    <property type="match status" value="1"/>
</dbReference>
<dbReference type="AlphaFoldDB" id="A0ABD1E7Z3"/>
<proteinExistence type="inferred from homology"/>
<comment type="similarity">
    <text evidence="2">Belongs to the major facilitator superfamily.</text>
</comment>
<evidence type="ECO:0000256" key="5">
    <source>
        <dbReference type="ARBA" id="ARBA00022989"/>
    </source>
</evidence>
<keyword evidence="6 7" id="KW-0472">Membrane</keyword>
<dbReference type="PANTHER" id="PTHR23511">
    <property type="entry name" value="SYNAPTIC VESICLE GLYCOPROTEIN 2"/>
    <property type="match status" value="1"/>
</dbReference>
<dbReference type="PROSITE" id="PS50850">
    <property type="entry name" value="MFS"/>
    <property type="match status" value="1"/>
</dbReference>
<sequence length="533" mass="59057">MKFSLLLKVTALFFNTSNQFTFPVDQEEPADFEKAILAAKWGKFHWMMYTIAITSGWSSMFETTTMSYVFPAAECDLGLTLEHKGLLNAITYAGMISTGFFWGYLSDTLGRKKLLIVGYFLDAIFVLLSATSQSFAMLMVSKFFGGFIINGPFSAITTYISELHCAAHRSNAQYVMGVIYSAGTLVLPLLAVNILPLNFHWKLSENFIIHSWNIYLFICAFVPLTSAVAFIFLPESPKFLMTTGRNEKALAVFRKIYAMNTGQPGDNFPVKVLVNEIELNQICNYKITANRTKSKAFLEGWQQMKPLFQGPYLAKIILLCLIQCFNMGSLNTLRLWLPQLFQAMNDYELNYNSSAPLCEALEVFKPNKILENNNKTIECFVNTNNYSVYTNSMIVCAVTILSYLVAGGVINKIGKKKLGVILGSCTGLTAMSLYWSRNSLSTLTLASMFVAGGSVMINTLLAIIVEMFPTTLRTMTVSLAMMSGRSGAVIGNSLYPILLKTGCSPPLFFNGILSLSCGLLILLLPVQDSVSLT</sequence>
<feature type="transmembrane region" description="Helical" evidence="7">
    <location>
        <begin position="172"/>
        <end position="194"/>
    </location>
</feature>
<dbReference type="Pfam" id="PF07690">
    <property type="entry name" value="MFS_1"/>
    <property type="match status" value="1"/>
</dbReference>
<dbReference type="PANTHER" id="PTHR23511:SF36">
    <property type="entry name" value="EG:BACR7A4.13 PROTEIN-RELATED"/>
    <property type="match status" value="1"/>
</dbReference>
<dbReference type="InterPro" id="IPR011701">
    <property type="entry name" value="MFS"/>
</dbReference>
<dbReference type="Proteomes" id="UP001566132">
    <property type="component" value="Unassembled WGS sequence"/>
</dbReference>
<feature type="transmembrane region" description="Helical" evidence="7">
    <location>
        <begin position="86"/>
        <end position="105"/>
    </location>
</feature>
<dbReference type="InterPro" id="IPR005828">
    <property type="entry name" value="MFS_sugar_transport-like"/>
</dbReference>
<comment type="subcellular location">
    <subcellularLocation>
        <location evidence="1">Membrane</location>
        <topology evidence="1">Multi-pass membrane protein</topology>
    </subcellularLocation>
</comment>
<feature type="domain" description="Major facilitator superfamily (MFS) profile" evidence="8">
    <location>
        <begin position="48"/>
        <end position="529"/>
    </location>
</feature>
<feature type="transmembrane region" description="Helical" evidence="7">
    <location>
        <begin position="507"/>
        <end position="526"/>
    </location>
</feature>
<dbReference type="EMBL" id="JBDJPC010000010">
    <property type="protein sequence ID" value="KAL1490778.1"/>
    <property type="molecule type" value="Genomic_DNA"/>
</dbReference>
<reference evidence="9 10" key="1">
    <citation type="submission" date="2024-05" db="EMBL/GenBank/DDBJ databases">
        <title>Genetic variation in Jamaican populations of the coffee berry borer (Hypothenemus hampei).</title>
        <authorList>
            <person name="Errbii M."/>
            <person name="Myrie A."/>
        </authorList>
    </citation>
    <scope>NUCLEOTIDE SEQUENCE [LARGE SCALE GENOMIC DNA]</scope>
    <source>
        <strain evidence="9">JA-Hopewell-2020-01-JO</strain>
        <tissue evidence="9">Whole body</tissue>
    </source>
</reference>
<evidence type="ECO:0000313" key="10">
    <source>
        <dbReference type="Proteomes" id="UP001566132"/>
    </source>
</evidence>
<comment type="caution">
    <text evidence="9">The sequence shown here is derived from an EMBL/GenBank/DDBJ whole genome shotgun (WGS) entry which is preliminary data.</text>
</comment>
<evidence type="ECO:0000259" key="8">
    <source>
        <dbReference type="PROSITE" id="PS50850"/>
    </source>
</evidence>
<feature type="transmembrane region" description="Helical" evidence="7">
    <location>
        <begin position="143"/>
        <end position="160"/>
    </location>
</feature>
<dbReference type="InterPro" id="IPR020846">
    <property type="entry name" value="MFS_dom"/>
</dbReference>
<name>A0ABD1E7Z3_HYPHA</name>
<evidence type="ECO:0000256" key="4">
    <source>
        <dbReference type="ARBA" id="ARBA00022692"/>
    </source>
</evidence>
<evidence type="ECO:0000256" key="3">
    <source>
        <dbReference type="ARBA" id="ARBA00022448"/>
    </source>
</evidence>
<keyword evidence="4 7" id="KW-0812">Transmembrane</keyword>
<evidence type="ECO:0000313" key="9">
    <source>
        <dbReference type="EMBL" id="KAL1490778.1"/>
    </source>
</evidence>
<evidence type="ECO:0000256" key="7">
    <source>
        <dbReference type="SAM" id="Phobius"/>
    </source>
</evidence>
<gene>
    <name evidence="9" type="ORF">ABEB36_013419</name>
</gene>
<dbReference type="FunFam" id="1.20.1250.20:FF:000232">
    <property type="entry name" value="Organic cation/carnitine transporter 7"/>
    <property type="match status" value="1"/>
</dbReference>